<name>M1Z622_9FIRM</name>
<evidence type="ECO:0000313" key="10">
    <source>
        <dbReference type="EMBL" id="SHD77036.1"/>
    </source>
</evidence>
<evidence type="ECO:0000256" key="7">
    <source>
        <dbReference type="PROSITE-ProRule" id="PRU00169"/>
    </source>
</evidence>
<dbReference type="Gene3D" id="3.40.50.180">
    <property type="entry name" value="Methylesterase CheB, C-terminal domain"/>
    <property type="match status" value="1"/>
</dbReference>
<dbReference type="PANTHER" id="PTHR42872">
    <property type="entry name" value="PROTEIN-GLUTAMATE METHYLESTERASE/PROTEIN-GLUTAMINE GLUTAMINASE"/>
    <property type="match status" value="1"/>
</dbReference>
<gene>
    <name evidence="5 10" type="primary">cheB</name>
    <name evidence="10" type="ORF">CUESP1_1673</name>
</gene>
<dbReference type="SMART" id="SM00448">
    <property type="entry name" value="REC"/>
    <property type="match status" value="1"/>
</dbReference>
<evidence type="ECO:0000256" key="3">
    <source>
        <dbReference type="ARBA" id="ARBA00022801"/>
    </source>
</evidence>
<sequence length="350" mass="38411">MIKILIVDDSPFIRKILMDILKADDEILVVGEARNGKEALEKIPLLKPDLITLDVEMPVMDGITTLENIVKNHNIPVIMVSNLTQEYATLTLKALEKGAIDFIPKPKNIFNFSGEKIKLEMINKIKIAAKSNKNNIGPINKSIIKPITLDSAISKVNEENFEYIVAIGTSTGGPRALQEVLPLLPENINGSIVVVQHMPAKFTKSLADRLNTICKIKVKEGEEGDRLRKGHCYIAPGDFHMEVVRRKSDYFIQLNKEPAIKGLRPSVDVLMESVAKLDGLNKMGVIMTGMGSDGSNGIVQIKKAKGFTIAQDQDSSVVFGMPKSAIGTKHIDKIVPLYSIAHEIIGKVGV</sequence>
<comment type="domain">
    <text evidence="5">Contains a C-terminal catalytic domain, and an N-terminal region which modulates catalytic activity.</text>
</comment>
<feature type="domain" description="Response regulatory" evidence="8">
    <location>
        <begin position="3"/>
        <end position="120"/>
    </location>
</feature>
<comment type="function">
    <text evidence="5">Involved in chemotaxis. Part of a chemotaxis signal transduction system that modulates chemotaxis in response to various stimuli. Catalyzes the demethylation of specific methylglutamate residues introduced into the chemoreceptors (methyl-accepting chemotaxis proteins or MCP) by CheR. Also mediates the irreversible deamidation of specific glutamine residues to glutamic acid.</text>
</comment>
<dbReference type="GO" id="GO:0050568">
    <property type="term" value="F:protein-glutamine glutaminase activity"/>
    <property type="evidence" value="ECO:0007669"/>
    <property type="project" value="UniProtKB-UniRule"/>
</dbReference>
<evidence type="ECO:0000259" key="9">
    <source>
        <dbReference type="PROSITE" id="PS50122"/>
    </source>
</evidence>
<dbReference type="HAMAP" id="MF_00099">
    <property type="entry name" value="CheB_chemtxs"/>
    <property type="match status" value="1"/>
</dbReference>
<dbReference type="SUPFAM" id="SSF52172">
    <property type="entry name" value="CheY-like"/>
    <property type="match status" value="1"/>
</dbReference>
<dbReference type="EMBL" id="LT669839">
    <property type="protein sequence ID" value="SHD77036.1"/>
    <property type="molecule type" value="Genomic_DNA"/>
</dbReference>
<comment type="similarity">
    <text evidence="5">Belongs to the CheB family.</text>
</comment>
<dbReference type="InterPro" id="IPR008248">
    <property type="entry name" value="CheB-like"/>
</dbReference>
<evidence type="ECO:0000313" key="11">
    <source>
        <dbReference type="Proteomes" id="UP000245423"/>
    </source>
</evidence>
<dbReference type="CDD" id="cd16432">
    <property type="entry name" value="CheB_Rec"/>
    <property type="match status" value="1"/>
</dbReference>
<dbReference type="InterPro" id="IPR000673">
    <property type="entry name" value="Sig_transdc_resp-reg_Me-estase"/>
</dbReference>
<organism evidence="10 11">
    <name type="scientific">[Clostridium] ultunense Esp</name>
    <dbReference type="NCBI Taxonomy" id="1288971"/>
    <lineage>
        <taxon>Bacteria</taxon>
        <taxon>Bacillati</taxon>
        <taxon>Bacillota</taxon>
        <taxon>Tissierellia</taxon>
        <taxon>Tissierellales</taxon>
        <taxon>Tepidimicrobiaceae</taxon>
        <taxon>Schnuerera</taxon>
    </lineage>
</organism>
<dbReference type="RefSeq" id="WP_005582677.1">
    <property type="nucleotide sequence ID" value="NZ_LT669839.1"/>
</dbReference>
<dbReference type="PROSITE" id="PS50110">
    <property type="entry name" value="RESPONSE_REGULATORY"/>
    <property type="match status" value="1"/>
</dbReference>
<feature type="domain" description="CheB-type methylesterase" evidence="9">
    <location>
        <begin position="158"/>
        <end position="350"/>
    </location>
</feature>
<dbReference type="OrthoDB" id="9793421at2"/>
<dbReference type="PROSITE" id="PS50122">
    <property type="entry name" value="CHEB"/>
    <property type="match status" value="1"/>
</dbReference>
<keyword evidence="5 7" id="KW-0597">Phosphoprotein</keyword>
<dbReference type="AlphaFoldDB" id="M1Z622"/>
<evidence type="ECO:0000256" key="5">
    <source>
        <dbReference type="HAMAP-Rule" id="MF_00099"/>
    </source>
</evidence>
<dbReference type="EC" id="3.1.1.61" evidence="5"/>
<dbReference type="NCBIfam" id="NF001965">
    <property type="entry name" value="PRK00742.1"/>
    <property type="match status" value="1"/>
</dbReference>
<dbReference type="Proteomes" id="UP000245423">
    <property type="component" value="Chromosome 1"/>
</dbReference>
<keyword evidence="1 5" id="KW-0963">Cytoplasm</keyword>
<evidence type="ECO:0000256" key="4">
    <source>
        <dbReference type="ARBA" id="ARBA00048267"/>
    </source>
</evidence>
<comment type="catalytic activity">
    <reaction evidence="4 5">
        <text>[protein]-L-glutamate 5-O-methyl ester + H2O = L-glutamyl-[protein] + methanol + H(+)</text>
        <dbReference type="Rhea" id="RHEA:23236"/>
        <dbReference type="Rhea" id="RHEA-COMP:10208"/>
        <dbReference type="Rhea" id="RHEA-COMP:10311"/>
        <dbReference type="ChEBI" id="CHEBI:15377"/>
        <dbReference type="ChEBI" id="CHEBI:15378"/>
        <dbReference type="ChEBI" id="CHEBI:17790"/>
        <dbReference type="ChEBI" id="CHEBI:29973"/>
        <dbReference type="ChEBI" id="CHEBI:82795"/>
        <dbReference type="EC" id="3.1.1.61"/>
    </reaction>
</comment>
<dbReference type="PANTHER" id="PTHR42872:SF6">
    <property type="entry name" value="PROTEIN-GLUTAMATE METHYLESTERASE_PROTEIN-GLUTAMINE GLUTAMINASE"/>
    <property type="match status" value="1"/>
</dbReference>
<feature type="active site" evidence="5 6">
    <location>
        <position position="293"/>
    </location>
</feature>
<dbReference type="SUPFAM" id="SSF52738">
    <property type="entry name" value="Methylesterase CheB, C-terminal domain"/>
    <property type="match status" value="1"/>
</dbReference>
<dbReference type="Pfam" id="PF00072">
    <property type="entry name" value="Response_reg"/>
    <property type="match status" value="1"/>
</dbReference>
<comment type="PTM">
    <text evidence="5">Phosphorylated by CheA. Phosphorylation of the N-terminal regulatory domain activates the methylesterase activity.</text>
</comment>
<dbReference type="InterPro" id="IPR001789">
    <property type="entry name" value="Sig_transdc_resp-reg_receiver"/>
</dbReference>
<feature type="active site" evidence="5 6">
    <location>
        <position position="197"/>
    </location>
</feature>
<evidence type="ECO:0000256" key="2">
    <source>
        <dbReference type="ARBA" id="ARBA00022500"/>
    </source>
</evidence>
<dbReference type="CDD" id="cd17541">
    <property type="entry name" value="REC_CheB-like"/>
    <property type="match status" value="1"/>
</dbReference>
<dbReference type="InterPro" id="IPR011006">
    <property type="entry name" value="CheY-like_superfamily"/>
</dbReference>
<dbReference type="InterPro" id="IPR035909">
    <property type="entry name" value="CheB_C"/>
</dbReference>
<keyword evidence="3 5" id="KW-0378">Hydrolase</keyword>
<reference evidence="10 11" key="1">
    <citation type="submission" date="2016-11" db="EMBL/GenBank/DDBJ databases">
        <authorList>
            <person name="Manzoor S."/>
        </authorList>
    </citation>
    <scope>NUCLEOTIDE SEQUENCE [LARGE SCALE GENOMIC DNA]</scope>
    <source>
        <strain evidence="10">Clostridium ultunense strain Esp</strain>
    </source>
</reference>
<dbReference type="GO" id="GO:0008984">
    <property type="term" value="F:protein-glutamate methylesterase activity"/>
    <property type="evidence" value="ECO:0007669"/>
    <property type="project" value="UniProtKB-UniRule"/>
</dbReference>
<comment type="subcellular location">
    <subcellularLocation>
        <location evidence="5">Cytoplasm</location>
    </subcellularLocation>
</comment>
<evidence type="ECO:0000256" key="1">
    <source>
        <dbReference type="ARBA" id="ARBA00022490"/>
    </source>
</evidence>
<dbReference type="NCBIfam" id="NF009206">
    <property type="entry name" value="PRK12555.1"/>
    <property type="match status" value="1"/>
</dbReference>
<evidence type="ECO:0000256" key="6">
    <source>
        <dbReference type="PROSITE-ProRule" id="PRU00050"/>
    </source>
</evidence>
<accession>M1Z622</accession>
<feature type="modified residue" description="4-aspartylphosphate" evidence="5 7">
    <location>
        <position position="54"/>
    </location>
</feature>
<dbReference type="GO" id="GO:0000156">
    <property type="term" value="F:phosphorelay response regulator activity"/>
    <property type="evidence" value="ECO:0007669"/>
    <property type="project" value="InterPro"/>
</dbReference>
<dbReference type="EC" id="3.5.1.44" evidence="5"/>
<dbReference type="HOGENOM" id="CLU_000445_51_0_9"/>
<feature type="active site" evidence="5 6">
    <location>
        <position position="170"/>
    </location>
</feature>
<evidence type="ECO:0000259" key="8">
    <source>
        <dbReference type="PROSITE" id="PS50110"/>
    </source>
</evidence>
<dbReference type="PIRSF" id="PIRSF000876">
    <property type="entry name" value="RR_chemtxs_CheB"/>
    <property type="match status" value="1"/>
</dbReference>
<keyword evidence="2 5" id="KW-0145">Chemotaxis</keyword>
<protein>
    <recommendedName>
        <fullName evidence="5">Protein-glutamate methylesterase/protein-glutamine glutaminase</fullName>
        <ecNumber evidence="5">3.1.1.61</ecNumber>
        <ecNumber evidence="5">3.5.1.44</ecNumber>
    </recommendedName>
</protein>
<dbReference type="Gene3D" id="3.40.50.2300">
    <property type="match status" value="1"/>
</dbReference>
<dbReference type="Pfam" id="PF01339">
    <property type="entry name" value="CheB_methylest"/>
    <property type="match status" value="1"/>
</dbReference>
<keyword evidence="11" id="KW-1185">Reference proteome</keyword>
<proteinExistence type="inferred from homology"/>
<dbReference type="GO" id="GO:0005737">
    <property type="term" value="C:cytoplasm"/>
    <property type="evidence" value="ECO:0007669"/>
    <property type="project" value="UniProtKB-SubCell"/>
</dbReference>
<dbReference type="GO" id="GO:0006935">
    <property type="term" value="P:chemotaxis"/>
    <property type="evidence" value="ECO:0007669"/>
    <property type="project" value="UniProtKB-UniRule"/>
</dbReference>
<comment type="catalytic activity">
    <reaction evidence="5">
        <text>L-glutaminyl-[protein] + H2O = L-glutamyl-[protein] + NH4(+)</text>
        <dbReference type="Rhea" id="RHEA:16441"/>
        <dbReference type="Rhea" id="RHEA-COMP:10207"/>
        <dbReference type="Rhea" id="RHEA-COMP:10208"/>
        <dbReference type="ChEBI" id="CHEBI:15377"/>
        <dbReference type="ChEBI" id="CHEBI:28938"/>
        <dbReference type="ChEBI" id="CHEBI:29973"/>
        <dbReference type="ChEBI" id="CHEBI:30011"/>
        <dbReference type="EC" id="3.5.1.44"/>
    </reaction>
</comment>